<dbReference type="STRING" id="7260.B4MMU0"/>
<evidence type="ECO:0000256" key="8">
    <source>
        <dbReference type="SAM" id="Phobius"/>
    </source>
</evidence>
<evidence type="ECO:0000256" key="1">
    <source>
        <dbReference type="ARBA" id="ARBA00004651"/>
    </source>
</evidence>
<dbReference type="Proteomes" id="UP000007798">
    <property type="component" value="Unassembled WGS sequence"/>
</dbReference>
<dbReference type="FunCoup" id="B4MMU0">
    <property type="interactions" value="6"/>
</dbReference>
<comment type="subcellular location">
    <subcellularLocation>
        <location evidence="1">Cell membrane</location>
        <topology evidence="1">Multi-pass membrane protein</topology>
    </subcellularLocation>
</comment>
<protein>
    <recommendedName>
        <fullName evidence="12">Ionotropic glutamate receptor C-terminal domain-containing protein</fullName>
    </recommendedName>
</protein>
<feature type="transmembrane region" description="Helical" evidence="8">
    <location>
        <begin position="545"/>
        <end position="569"/>
    </location>
</feature>
<feature type="chain" id="PRO_5006457976" description="Ionotropic glutamate receptor C-terminal domain-containing protein" evidence="9">
    <location>
        <begin position="19"/>
        <end position="573"/>
    </location>
</feature>
<evidence type="ECO:0000256" key="2">
    <source>
        <dbReference type="ARBA" id="ARBA00022475"/>
    </source>
</evidence>
<evidence type="ECO:0000256" key="3">
    <source>
        <dbReference type="ARBA" id="ARBA00022692"/>
    </source>
</evidence>
<evidence type="ECO:0000313" key="10">
    <source>
        <dbReference type="EMBL" id="EDW73496.2"/>
    </source>
</evidence>
<evidence type="ECO:0000256" key="7">
    <source>
        <dbReference type="ARBA" id="ARBA00023180"/>
    </source>
</evidence>
<accession>B4MMU0</accession>
<dbReference type="PANTHER" id="PTHR42643">
    <property type="entry name" value="IONOTROPIC RECEPTOR 20A-RELATED"/>
    <property type="match status" value="1"/>
</dbReference>
<keyword evidence="5 8" id="KW-0472">Membrane</keyword>
<evidence type="ECO:0000256" key="4">
    <source>
        <dbReference type="ARBA" id="ARBA00022989"/>
    </source>
</evidence>
<keyword evidence="11" id="KW-1185">Reference proteome</keyword>
<feature type="signal peptide" evidence="9">
    <location>
        <begin position="1"/>
        <end position="18"/>
    </location>
</feature>
<dbReference type="KEGG" id="dwi:6639443"/>
<feature type="transmembrane region" description="Helical" evidence="8">
    <location>
        <begin position="352"/>
        <end position="370"/>
    </location>
</feature>
<name>B4MMU0_DROWI</name>
<dbReference type="AlphaFoldDB" id="B4MMU0"/>
<reference evidence="10 11" key="1">
    <citation type="journal article" date="2007" name="Nature">
        <title>Evolution of genes and genomes on the Drosophila phylogeny.</title>
        <authorList>
            <consortium name="Drosophila 12 Genomes Consortium"/>
            <person name="Clark A.G."/>
            <person name="Eisen M.B."/>
            <person name="Smith D.R."/>
            <person name="Bergman C.M."/>
            <person name="Oliver B."/>
            <person name="Markow T.A."/>
            <person name="Kaufman T.C."/>
            <person name="Kellis M."/>
            <person name="Gelbart W."/>
            <person name="Iyer V.N."/>
            <person name="Pollard D.A."/>
            <person name="Sackton T.B."/>
            <person name="Larracuente A.M."/>
            <person name="Singh N.D."/>
            <person name="Abad J.P."/>
            <person name="Abt D.N."/>
            <person name="Adryan B."/>
            <person name="Aguade M."/>
            <person name="Akashi H."/>
            <person name="Anderson W.W."/>
            <person name="Aquadro C.F."/>
            <person name="Ardell D.H."/>
            <person name="Arguello R."/>
            <person name="Artieri C.G."/>
            <person name="Barbash D.A."/>
            <person name="Barker D."/>
            <person name="Barsanti P."/>
            <person name="Batterham P."/>
            <person name="Batzoglou S."/>
            <person name="Begun D."/>
            <person name="Bhutkar A."/>
            <person name="Blanco E."/>
            <person name="Bosak S.A."/>
            <person name="Bradley R.K."/>
            <person name="Brand A.D."/>
            <person name="Brent M.R."/>
            <person name="Brooks A.N."/>
            <person name="Brown R.H."/>
            <person name="Butlin R.K."/>
            <person name="Caggese C."/>
            <person name="Calvi B.R."/>
            <person name="Bernardo de Carvalho A."/>
            <person name="Caspi A."/>
            <person name="Castrezana S."/>
            <person name="Celniker S.E."/>
            <person name="Chang J.L."/>
            <person name="Chapple C."/>
            <person name="Chatterji S."/>
            <person name="Chinwalla A."/>
            <person name="Civetta A."/>
            <person name="Clifton S.W."/>
            <person name="Comeron J.M."/>
            <person name="Costello J.C."/>
            <person name="Coyne J.A."/>
            <person name="Daub J."/>
            <person name="David R.G."/>
            <person name="Delcher A.L."/>
            <person name="Delehaunty K."/>
            <person name="Do C.B."/>
            <person name="Ebling H."/>
            <person name="Edwards K."/>
            <person name="Eickbush T."/>
            <person name="Evans J.D."/>
            <person name="Filipski A."/>
            <person name="Findeiss S."/>
            <person name="Freyhult E."/>
            <person name="Fulton L."/>
            <person name="Fulton R."/>
            <person name="Garcia A.C."/>
            <person name="Gardiner A."/>
            <person name="Garfield D.A."/>
            <person name="Garvin B.E."/>
            <person name="Gibson G."/>
            <person name="Gilbert D."/>
            <person name="Gnerre S."/>
            <person name="Godfrey J."/>
            <person name="Good R."/>
            <person name="Gotea V."/>
            <person name="Gravely B."/>
            <person name="Greenberg A.J."/>
            <person name="Griffiths-Jones S."/>
            <person name="Gross S."/>
            <person name="Guigo R."/>
            <person name="Gustafson E.A."/>
            <person name="Haerty W."/>
            <person name="Hahn M.W."/>
            <person name="Halligan D.L."/>
            <person name="Halpern A.L."/>
            <person name="Halter G.M."/>
            <person name="Han M.V."/>
            <person name="Heger A."/>
            <person name="Hillier L."/>
            <person name="Hinrichs A.S."/>
            <person name="Holmes I."/>
            <person name="Hoskins R.A."/>
            <person name="Hubisz M.J."/>
            <person name="Hultmark D."/>
            <person name="Huntley M.A."/>
            <person name="Jaffe D.B."/>
            <person name="Jagadeeshan S."/>
            <person name="Jeck W.R."/>
            <person name="Johnson J."/>
            <person name="Jones C.D."/>
            <person name="Jordan W.C."/>
            <person name="Karpen G.H."/>
            <person name="Kataoka E."/>
            <person name="Keightley P.D."/>
            <person name="Kheradpour P."/>
            <person name="Kirkness E.F."/>
            <person name="Koerich L.B."/>
            <person name="Kristiansen K."/>
            <person name="Kudrna D."/>
            <person name="Kulathinal R.J."/>
            <person name="Kumar S."/>
            <person name="Kwok R."/>
            <person name="Lander E."/>
            <person name="Langley C.H."/>
            <person name="Lapoint R."/>
            <person name="Lazzaro B.P."/>
            <person name="Lee S.J."/>
            <person name="Levesque L."/>
            <person name="Li R."/>
            <person name="Lin C.F."/>
            <person name="Lin M.F."/>
            <person name="Lindblad-Toh K."/>
            <person name="Llopart A."/>
            <person name="Long M."/>
            <person name="Low L."/>
            <person name="Lozovsky E."/>
            <person name="Lu J."/>
            <person name="Luo M."/>
            <person name="Machado C.A."/>
            <person name="Makalowski W."/>
            <person name="Marzo M."/>
            <person name="Matsuda M."/>
            <person name="Matzkin L."/>
            <person name="McAllister B."/>
            <person name="McBride C.S."/>
            <person name="McKernan B."/>
            <person name="McKernan K."/>
            <person name="Mendez-Lago M."/>
            <person name="Minx P."/>
            <person name="Mollenhauer M.U."/>
            <person name="Montooth K."/>
            <person name="Mount S.M."/>
            <person name="Mu X."/>
            <person name="Myers E."/>
            <person name="Negre B."/>
            <person name="Newfeld S."/>
            <person name="Nielsen R."/>
            <person name="Noor M.A."/>
            <person name="O'Grady P."/>
            <person name="Pachter L."/>
            <person name="Papaceit M."/>
            <person name="Parisi M.J."/>
            <person name="Parisi M."/>
            <person name="Parts L."/>
            <person name="Pedersen J.S."/>
            <person name="Pesole G."/>
            <person name="Phillippy A.M."/>
            <person name="Ponting C.P."/>
            <person name="Pop M."/>
            <person name="Porcelli D."/>
            <person name="Powell J.R."/>
            <person name="Prohaska S."/>
            <person name="Pruitt K."/>
            <person name="Puig M."/>
            <person name="Quesneville H."/>
            <person name="Ram K.R."/>
            <person name="Rand D."/>
            <person name="Rasmussen M.D."/>
            <person name="Reed L.K."/>
            <person name="Reenan R."/>
            <person name="Reily A."/>
            <person name="Remington K.A."/>
            <person name="Rieger T.T."/>
            <person name="Ritchie M.G."/>
            <person name="Robin C."/>
            <person name="Rogers Y.H."/>
            <person name="Rohde C."/>
            <person name="Rozas J."/>
            <person name="Rubenfield M.J."/>
            <person name="Ruiz A."/>
            <person name="Russo S."/>
            <person name="Salzberg S.L."/>
            <person name="Sanchez-Gracia A."/>
            <person name="Saranga D.J."/>
            <person name="Sato H."/>
            <person name="Schaeffer S.W."/>
            <person name="Schatz M.C."/>
            <person name="Schlenke T."/>
            <person name="Schwartz R."/>
            <person name="Segarra C."/>
            <person name="Singh R.S."/>
            <person name="Sirot L."/>
            <person name="Sirota M."/>
            <person name="Sisneros N.B."/>
            <person name="Smith C.D."/>
            <person name="Smith T.F."/>
            <person name="Spieth J."/>
            <person name="Stage D.E."/>
            <person name="Stark A."/>
            <person name="Stephan W."/>
            <person name="Strausberg R.L."/>
            <person name="Strempel S."/>
            <person name="Sturgill D."/>
            <person name="Sutton G."/>
            <person name="Sutton G.G."/>
            <person name="Tao W."/>
            <person name="Teichmann S."/>
            <person name="Tobari Y.N."/>
            <person name="Tomimura Y."/>
            <person name="Tsolas J.M."/>
            <person name="Valente V.L."/>
            <person name="Venter E."/>
            <person name="Venter J.C."/>
            <person name="Vicario S."/>
            <person name="Vieira F.G."/>
            <person name="Vilella A.J."/>
            <person name="Villasante A."/>
            <person name="Walenz B."/>
            <person name="Wang J."/>
            <person name="Wasserman M."/>
            <person name="Watts T."/>
            <person name="Wilson D."/>
            <person name="Wilson R.K."/>
            <person name="Wing R.A."/>
            <person name="Wolfner M.F."/>
            <person name="Wong A."/>
            <person name="Wong G.K."/>
            <person name="Wu C.I."/>
            <person name="Wu G."/>
            <person name="Yamamoto D."/>
            <person name="Yang H.P."/>
            <person name="Yang S.P."/>
            <person name="Yorke J.A."/>
            <person name="Yoshida K."/>
            <person name="Zdobnov E."/>
            <person name="Zhang P."/>
            <person name="Zhang Y."/>
            <person name="Zimin A.V."/>
            <person name="Baldwin J."/>
            <person name="Abdouelleil A."/>
            <person name="Abdulkadir J."/>
            <person name="Abebe A."/>
            <person name="Abera B."/>
            <person name="Abreu J."/>
            <person name="Acer S.C."/>
            <person name="Aftuck L."/>
            <person name="Alexander A."/>
            <person name="An P."/>
            <person name="Anderson E."/>
            <person name="Anderson S."/>
            <person name="Arachi H."/>
            <person name="Azer M."/>
            <person name="Bachantsang P."/>
            <person name="Barry A."/>
            <person name="Bayul T."/>
            <person name="Berlin A."/>
            <person name="Bessette D."/>
            <person name="Bloom T."/>
            <person name="Blye J."/>
            <person name="Boguslavskiy L."/>
            <person name="Bonnet C."/>
            <person name="Boukhgalter B."/>
            <person name="Bourzgui I."/>
            <person name="Brown A."/>
            <person name="Cahill P."/>
            <person name="Channer S."/>
            <person name="Cheshatsang Y."/>
            <person name="Chuda L."/>
            <person name="Citroen M."/>
            <person name="Collymore A."/>
            <person name="Cooke P."/>
            <person name="Costello M."/>
            <person name="D'Aco K."/>
            <person name="Daza R."/>
            <person name="De Haan G."/>
            <person name="DeGray S."/>
            <person name="DeMaso C."/>
            <person name="Dhargay N."/>
            <person name="Dooley K."/>
            <person name="Dooley E."/>
            <person name="Doricent M."/>
            <person name="Dorje P."/>
            <person name="Dorjee K."/>
            <person name="Dupes A."/>
            <person name="Elong R."/>
            <person name="Falk J."/>
            <person name="Farina A."/>
            <person name="Faro S."/>
            <person name="Ferguson D."/>
            <person name="Fisher S."/>
            <person name="Foley C.D."/>
            <person name="Franke A."/>
            <person name="Friedrich D."/>
            <person name="Gadbois L."/>
            <person name="Gearin G."/>
            <person name="Gearin C.R."/>
            <person name="Giannoukos G."/>
            <person name="Goode T."/>
            <person name="Graham J."/>
            <person name="Grandbois E."/>
            <person name="Grewal S."/>
            <person name="Gyaltsen K."/>
            <person name="Hafez N."/>
            <person name="Hagos B."/>
            <person name="Hall J."/>
            <person name="Henson C."/>
            <person name="Hollinger A."/>
            <person name="Honan T."/>
            <person name="Huard M.D."/>
            <person name="Hughes L."/>
            <person name="Hurhula B."/>
            <person name="Husby M.E."/>
            <person name="Kamat A."/>
            <person name="Kanga B."/>
            <person name="Kashin S."/>
            <person name="Khazanovich D."/>
            <person name="Kisner P."/>
            <person name="Lance K."/>
            <person name="Lara M."/>
            <person name="Lee W."/>
            <person name="Lennon N."/>
            <person name="Letendre F."/>
            <person name="LeVine R."/>
            <person name="Lipovsky A."/>
            <person name="Liu X."/>
            <person name="Liu J."/>
            <person name="Liu S."/>
            <person name="Lokyitsang T."/>
            <person name="Lokyitsang Y."/>
            <person name="Lubonja R."/>
            <person name="Lui A."/>
            <person name="MacDonald P."/>
            <person name="Magnisalis V."/>
            <person name="Maru K."/>
            <person name="Matthews C."/>
            <person name="McCusker W."/>
            <person name="McDonough S."/>
            <person name="Mehta T."/>
            <person name="Meldrim J."/>
            <person name="Meneus L."/>
            <person name="Mihai O."/>
            <person name="Mihalev A."/>
            <person name="Mihova T."/>
            <person name="Mittelman R."/>
            <person name="Mlenga V."/>
            <person name="Montmayeur A."/>
            <person name="Mulrain L."/>
            <person name="Navidi A."/>
            <person name="Naylor J."/>
            <person name="Negash T."/>
            <person name="Nguyen T."/>
            <person name="Nguyen N."/>
            <person name="Nicol R."/>
            <person name="Norbu C."/>
            <person name="Norbu N."/>
            <person name="Novod N."/>
            <person name="O'Neill B."/>
            <person name="Osman S."/>
            <person name="Markiewicz E."/>
            <person name="Oyono O.L."/>
            <person name="Patti C."/>
            <person name="Phunkhang P."/>
            <person name="Pierre F."/>
            <person name="Priest M."/>
            <person name="Raghuraman S."/>
            <person name="Rege F."/>
            <person name="Reyes R."/>
            <person name="Rise C."/>
            <person name="Rogov P."/>
            <person name="Ross K."/>
            <person name="Ryan E."/>
            <person name="Settipalli S."/>
            <person name="Shea T."/>
            <person name="Sherpa N."/>
            <person name="Shi L."/>
            <person name="Shih D."/>
            <person name="Sparrow T."/>
            <person name="Spaulding J."/>
            <person name="Stalker J."/>
            <person name="Stange-Thomann N."/>
            <person name="Stavropoulos S."/>
            <person name="Stone C."/>
            <person name="Strader C."/>
            <person name="Tesfaye S."/>
            <person name="Thomson T."/>
            <person name="Thoulutsang Y."/>
            <person name="Thoulutsang D."/>
            <person name="Topham K."/>
            <person name="Topping I."/>
            <person name="Tsamla T."/>
            <person name="Vassiliev H."/>
            <person name="Vo A."/>
            <person name="Wangchuk T."/>
            <person name="Wangdi T."/>
            <person name="Weiand M."/>
            <person name="Wilkinson J."/>
            <person name="Wilson A."/>
            <person name="Yadav S."/>
            <person name="Young G."/>
            <person name="Yu Q."/>
            <person name="Zembek L."/>
            <person name="Zhong D."/>
            <person name="Zimmer A."/>
            <person name="Zwirko Z."/>
            <person name="Jaffe D.B."/>
            <person name="Alvarez P."/>
            <person name="Brockman W."/>
            <person name="Butler J."/>
            <person name="Chin C."/>
            <person name="Gnerre S."/>
            <person name="Grabherr M."/>
            <person name="Kleber M."/>
            <person name="Mauceli E."/>
            <person name="MacCallum I."/>
        </authorList>
    </citation>
    <scope>NUCLEOTIDE SEQUENCE [LARGE SCALE GENOMIC DNA]</scope>
    <source>
        <strain evidence="11">Tucson 14030-0811.24</strain>
    </source>
</reference>
<feature type="transmembrane region" description="Helical" evidence="8">
    <location>
        <begin position="292"/>
        <end position="315"/>
    </location>
</feature>
<dbReference type="HOGENOM" id="CLU_021814_1_0_1"/>
<evidence type="ECO:0000256" key="9">
    <source>
        <dbReference type="SAM" id="SignalP"/>
    </source>
</evidence>
<keyword evidence="3 8" id="KW-0812">Transmembrane</keyword>
<dbReference type="PANTHER" id="PTHR42643:SF41">
    <property type="entry name" value="IONOTROPIC RECEPTOR 20A-RELATED"/>
    <property type="match status" value="1"/>
</dbReference>
<dbReference type="OrthoDB" id="7882716at2759"/>
<dbReference type="InParanoid" id="B4MMU0"/>
<dbReference type="InterPro" id="IPR052192">
    <property type="entry name" value="Insect_Ionotropic_Sensory_Rcpt"/>
</dbReference>
<sequence>MWTFSVLVLPLLVQLQLNETLVKLEEERPFRTLLILKHSQNRENFETIPLKSGHPVLRISEQDKYPLTFIYNNEMVALIYINRNMVRNIELWLALDKSLHNMRHVRLMFIIQEQKQLEFIAQMAEEMKFLHVVAILGKTIYRLKPFCVQNRWQLVRDGFIYTKVNDYQGNLLLTLPDQFPPRSLVYYDKERRHLQATGYVTKLIEEFVRRYNITMRWERSIQPGRQLSLILLRNMTLNQTICLPLSLCGYEAPSEMGVFSYPYDFSKWFIMVPCAQEIPTAEVYIVICSLKLLAVLIGCYFIFALLDSCFGWLLLGKKFNWSSNLWFNERLIAGMIGQSFKLNAHNMLSSRVTHALLFLLGLVISTLYAAHLKTLLTKRPSQREIATFQDLRDRHDVSIYFDEAERFYLNMFDGARPMDTIRSRINYRQTKEFLALRNRLNRSRAFSTSAGEWLITAKRQELLEKPFHCSHTGLIIGNFILLSVPMQANSIYERPLNRLIHRVHTTGLLGHWKQQTLRKMTELGEISLKDPFHYKKFHEFKVADLAWVGLCLMTGLMLGIITFVIEILFARRS</sequence>
<keyword evidence="9" id="KW-0732">Signal</keyword>
<keyword evidence="7" id="KW-0325">Glycoprotein</keyword>
<keyword evidence="6" id="KW-0675">Receptor</keyword>
<organism evidence="10 11">
    <name type="scientific">Drosophila willistoni</name>
    <name type="common">Fruit fly</name>
    <dbReference type="NCBI Taxonomy" id="7260"/>
    <lineage>
        <taxon>Eukaryota</taxon>
        <taxon>Metazoa</taxon>
        <taxon>Ecdysozoa</taxon>
        <taxon>Arthropoda</taxon>
        <taxon>Hexapoda</taxon>
        <taxon>Insecta</taxon>
        <taxon>Pterygota</taxon>
        <taxon>Neoptera</taxon>
        <taxon>Endopterygota</taxon>
        <taxon>Diptera</taxon>
        <taxon>Brachycera</taxon>
        <taxon>Muscomorpha</taxon>
        <taxon>Ephydroidea</taxon>
        <taxon>Drosophilidae</taxon>
        <taxon>Drosophila</taxon>
        <taxon>Sophophora</taxon>
    </lineage>
</organism>
<evidence type="ECO:0000313" key="11">
    <source>
        <dbReference type="Proteomes" id="UP000007798"/>
    </source>
</evidence>
<gene>
    <name evidence="10" type="primary">Dwil\GK17573</name>
    <name evidence="10" type="ORF">Dwil_GK17573</name>
</gene>
<dbReference type="EMBL" id="CH963847">
    <property type="protein sequence ID" value="EDW73496.2"/>
    <property type="molecule type" value="Genomic_DNA"/>
</dbReference>
<proteinExistence type="predicted"/>
<evidence type="ECO:0000256" key="5">
    <source>
        <dbReference type="ARBA" id="ARBA00023136"/>
    </source>
</evidence>
<keyword evidence="4 8" id="KW-1133">Transmembrane helix</keyword>
<evidence type="ECO:0000256" key="6">
    <source>
        <dbReference type="ARBA" id="ARBA00023170"/>
    </source>
</evidence>
<keyword evidence="2" id="KW-1003">Cell membrane</keyword>
<evidence type="ECO:0008006" key="12">
    <source>
        <dbReference type="Google" id="ProtNLM"/>
    </source>
</evidence>
<dbReference type="GO" id="GO:0005886">
    <property type="term" value="C:plasma membrane"/>
    <property type="evidence" value="ECO:0007669"/>
    <property type="project" value="UniProtKB-SubCell"/>
</dbReference>
<dbReference type="eggNOG" id="ENOG502T8SD">
    <property type="taxonomic scope" value="Eukaryota"/>
</dbReference>